<accession>A0A3D8Y4B2</accession>
<gene>
    <name evidence="8" type="ORF">DSL64_26440</name>
</gene>
<dbReference type="InterPro" id="IPR036942">
    <property type="entry name" value="Beta-barrel_TonB_sf"/>
</dbReference>
<keyword evidence="3" id="KW-0998">Cell outer membrane</keyword>
<feature type="signal peptide" evidence="5">
    <location>
        <begin position="1"/>
        <end position="20"/>
    </location>
</feature>
<evidence type="ECO:0000259" key="7">
    <source>
        <dbReference type="Pfam" id="PF07715"/>
    </source>
</evidence>
<comment type="caution">
    <text evidence="8">The sequence shown here is derived from an EMBL/GenBank/DDBJ whole genome shotgun (WGS) entry which is preliminary data.</text>
</comment>
<dbReference type="AlphaFoldDB" id="A0A3D8Y4B2"/>
<proteinExistence type="inferred from homology"/>
<dbReference type="Gene3D" id="2.40.170.20">
    <property type="entry name" value="TonB-dependent receptor, beta-barrel domain"/>
    <property type="match status" value="1"/>
</dbReference>
<feature type="chain" id="PRO_5017592514" evidence="5">
    <location>
        <begin position="21"/>
        <end position="964"/>
    </location>
</feature>
<dbReference type="Pfam" id="PF13715">
    <property type="entry name" value="CarbopepD_reg_2"/>
    <property type="match status" value="1"/>
</dbReference>
<evidence type="ECO:0000256" key="2">
    <source>
        <dbReference type="ARBA" id="ARBA00023136"/>
    </source>
</evidence>
<dbReference type="PANTHER" id="PTHR40980">
    <property type="entry name" value="PLUG DOMAIN-CONTAINING PROTEIN"/>
    <property type="match status" value="1"/>
</dbReference>
<comment type="similarity">
    <text evidence="4">Belongs to the TonB-dependent receptor family.</text>
</comment>
<sequence>MQTRITTLLLFFLSASFAFAQTGTIRGFIKDAKTKDALIGATVLVEGTQIGAAADVDGSFSLAAVPSGSHKIIISFVSYKTKEIPNVRVESGNITVIDTEMDEEGTALQEVVVRGARATNTEVAVISEIKQLKPIAVGISAQQIQKSQDRDAAAAIRRVPGVSIVDNRFVMIRGLGSRYNAVLINDVITPSSEVDTRSFSFDLVPSNIIDRMIVYKSGSAESPGDFAGGIIKIYTKRRPDQNFFDAAATIGYRQNTTLQSAQTHTRSGANFLGLWGKDQMRSSAFPTRSADFNVLNNQERASFARLFPNSWALKDINIAPDMRLAFNMGKRFNIGNIDVSNITNVNYSLTNQLADVDLKLYQNGVLANEIFEKYTDSNYQRQSRIGVLHNWTLRFNPDFTMEWKTLFNQLGNTETVVRNGQKVVDGYDALSYSQRFENRTIVTTQVSGDHKFGELTKLNWITGFGYTGRWEPDWKRIRFQRLTDAVGADGQPAPFQAVTPNDPTANEVGHFFSKLGERVLTLSVNGEHAFGNPSDREPNRIRFGVYGERKDRDYEAHFYGYNNIGNASAILTQGIGSIFNPENINGQTGGLTMRDGTRDLDSYQGINNYTAAYLSGDLNFGRKAVMTIGFRGEYNNQQLHSVVVNQKRELVNNKIFIPLPSINFTYKVSEKQNFRLAFSSTLNRPEFRELAPYAYYDFNLQADIRGNTTLKTAKIQNLDAKWEFYPTANELISVTGFYKHFKNPIESFLLPVGGNGLAYTFINAGTAQNYGVEMEIRKGFANSVSPFIQNLTLVGNVSVIKSTVNLGDFVQGPDLGGEIQNYDLTGLTDKKRPMANQSPYLINAGVYYADPVSGWQWNLLYNVFGQRIFAVGNQNNPTVYETPRNVIDLNISKKIKQNLEIRLGIQDILNQPVRFAQDFNRDGKIGKDVTSLSANADQDIRKFRRGSYFTLTAAYTFGRRTVIP</sequence>
<dbReference type="Gene3D" id="2.60.40.1120">
    <property type="entry name" value="Carboxypeptidase-like, regulatory domain"/>
    <property type="match status" value="1"/>
</dbReference>
<dbReference type="RefSeq" id="WP_115833973.1">
    <property type="nucleotide sequence ID" value="NZ_QNUL01000037.1"/>
</dbReference>
<dbReference type="Pfam" id="PF00593">
    <property type="entry name" value="TonB_dep_Rec_b-barrel"/>
    <property type="match status" value="1"/>
</dbReference>
<keyword evidence="9" id="KW-1185">Reference proteome</keyword>
<dbReference type="EMBL" id="QNUL01000037">
    <property type="protein sequence ID" value="REA56555.1"/>
    <property type="molecule type" value="Genomic_DNA"/>
</dbReference>
<evidence type="ECO:0000256" key="5">
    <source>
        <dbReference type="SAM" id="SignalP"/>
    </source>
</evidence>
<feature type="domain" description="TonB-dependent receptor plug" evidence="7">
    <location>
        <begin position="135"/>
        <end position="229"/>
    </location>
</feature>
<evidence type="ECO:0000256" key="1">
    <source>
        <dbReference type="ARBA" id="ARBA00004442"/>
    </source>
</evidence>
<keyword evidence="2 4" id="KW-0472">Membrane</keyword>
<dbReference type="Gene3D" id="2.170.130.10">
    <property type="entry name" value="TonB-dependent receptor, plug domain"/>
    <property type="match status" value="1"/>
</dbReference>
<dbReference type="GO" id="GO:0009279">
    <property type="term" value="C:cell outer membrane"/>
    <property type="evidence" value="ECO:0007669"/>
    <property type="project" value="UniProtKB-SubCell"/>
</dbReference>
<evidence type="ECO:0000259" key="6">
    <source>
        <dbReference type="Pfam" id="PF00593"/>
    </source>
</evidence>
<keyword evidence="5" id="KW-0732">Signal</keyword>
<reference evidence="8 9" key="1">
    <citation type="submission" date="2018-07" db="EMBL/GenBank/DDBJ databases">
        <title>Dyadobacter roseus sp. nov., isolated from rose rhizosphere soil.</title>
        <authorList>
            <person name="Chen L."/>
        </authorList>
    </citation>
    <scope>NUCLEOTIDE SEQUENCE [LARGE SCALE GENOMIC DNA]</scope>
    <source>
        <strain evidence="8 9">RS19</strain>
    </source>
</reference>
<dbReference type="InterPro" id="IPR008969">
    <property type="entry name" value="CarboxyPept-like_regulatory"/>
</dbReference>
<keyword evidence="4" id="KW-0798">TonB box</keyword>
<dbReference type="Proteomes" id="UP000256373">
    <property type="component" value="Unassembled WGS sequence"/>
</dbReference>
<evidence type="ECO:0000256" key="3">
    <source>
        <dbReference type="ARBA" id="ARBA00023237"/>
    </source>
</evidence>
<dbReference type="OrthoDB" id="9768470at2"/>
<dbReference type="PANTHER" id="PTHR40980:SF4">
    <property type="entry name" value="TONB-DEPENDENT RECEPTOR-LIKE BETA-BARREL DOMAIN-CONTAINING PROTEIN"/>
    <property type="match status" value="1"/>
</dbReference>
<feature type="domain" description="TonB-dependent receptor-like beta-barrel" evidence="6">
    <location>
        <begin position="538"/>
        <end position="906"/>
    </location>
</feature>
<evidence type="ECO:0000313" key="8">
    <source>
        <dbReference type="EMBL" id="REA56555.1"/>
    </source>
</evidence>
<dbReference type="InterPro" id="IPR037066">
    <property type="entry name" value="Plug_dom_sf"/>
</dbReference>
<organism evidence="8 9">
    <name type="scientific">Dyadobacter luteus</name>
    <dbReference type="NCBI Taxonomy" id="2259619"/>
    <lineage>
        <taxon>Bacteria</taxon>
        <taxon>Pseudomonadati</taxon>
        <taxon>Bacteroidota</taxon>
        <taxon>Cytophagia</taxon>
        <taxon>Cytophagales</taxon>
        <taxon>Spirosomataceae</taxon>
        <taxon>Dyadobacter</taxon>
    </lineage>
</organism>
<dbReference type="InterPro" id="IPR000531">
    <property type="entry name" value="Beta-barrel_TonB"/>
</dbReference>
<dbReference type="Pfam" id="PF07715">
    <property type="entry name" value="Plug"/>
    <property type="match status" value="1"/>
</dbReference>
<name>A0A3D8Y4B2_9BACT</name>
<evidence type="ECO:0000256" key="4">
    <source>
        <dbReference type="RuleBase" id="RU003357"/>
    </source>
</evidence>
<protein>
    <submittedName>
        <fullName evidence="8">TonB-dependent receptor</fullName>
    </submittedName>
</protein>
<evidence type="ECO:0000313" key="9">
    <source>
        <dbReference type="Proteomes" id="UP000256373"/>
    </source>
</evidence>
<dbReference type="InterPro" id="IPR012910">
    <property type="entry name" value="Plug_dom"/>
</dbReference>
<keyword evidence="8" id="KW-0675">Receptor</keyword>
<comment type="subcellular location">
    <subcellularLocation>
        <location evidence="1 4">Cell outer membrane</location>
    </subcellularLocation>
</comment>
<dbReference type="SUPFAM" id="SSF56935">
    <property type="entry name" value="Porins"/>
    <property type="match status" value="1"/>
</dbReference>
<dbReference type="SUPFAM" id="SSF49464">
    <property type="entry name" value="Carboxypeptidase regulatory domain-like"/>
    <property type="match status" value="1"/>
</dbReference>